<organism evidence="4 5">
    <name type="scientific">Forsythia ovata</name>
    <dbReference type="NCBI Taxonomy" id="205694"/>
    <lineage>
        <taxon>Eukaryota</taxon>
        <taxon>Viridiplantae</taxon>
        <taxon>Streptophyta</taxon>
        <taxon>Embryophyta</taxon>
        <taxon>Tracheophyta</taxon>
        <taxon>Spermatophyta</taxon>
        <taxon>Magnoliopsida</taxon>
        <taxon>eudicotyledons</taxon>
        <taxon>Gunneridae</taxon>
        <taxon>Pentapetalae</taxon>
        <taxon>asterids</taxon>
        <taxon>lamiids</taxon>
        <taxon>Lamiales</taxon>
        <taxon>Oleaceae</taxon>
        <taxon>Forsythieae</taxon>
        <taxon>Forsythia</taxon>
    </lineage>
</organism>
<dbReference type="InterPro" id="IPR003604">
    <property type="entry name" value="Matrin/U1-like-C_Znf_C2H2"/>
</dbReference>
<protein>
    <recommendedName>
        <fullName evidence="3">C2H2-type domain-containing protein</fullName>
    </recommendedName>
</protein>
<keyword evidence="2" id="KW-0472">Membrane</keyword>
<evidence type="ECO:0000313" key="5">
    <source>
        <dbReference type="Proteomes" id="UP001604277"/>
    </source>
</evidence>
<keyword evidence="2" id="KW-1133">Transmembrane helix</keyword>
<evidence type="ECO:0000313" key="4">
    <source>
        <dbReference type="EMBL" id="KAL2477421.1"/>
    </source>
</evidence>
<feature type="transmembrane region" description="Helical" evidence="2">
    <location>
        <begin position="70"/>
        <end position="90"/>
    </location>
</feature>
<feature type="transmembrane region" description="Helical" evidence="2">
    <location>
        <begin position="46"/>
        <end position="64"/>
    </location>
</feature>
<reference evidence="5" key="1">
    <citation type="submission" date="2024-07" db="EMBL/GenBank/DDBJ databases">
        <title>Two chromosome-level genome assemblies of Korean endemic species Abeliophyllum distichum and Forsythia ovata (Oleaceae).</title>
        <authorList>
            <person name="Jang H."/>
        </authorList>
    </citation>
    <scope>NUCLEOTIDE SEQUENCE [LARGE SCALE GENOMIC DNA]</scope>
</reference>
<dbReference type="SMART" id="SM00355">
    <property type="entry name" value="ZnF_C2H2"/>
    <property type="match status" value="2"/>
</dbReference>
<dbReference type="Pfam" id="PF12874">
    <property type="entry name" value="zf-met"/>
    <property type="match status" value="2"/>
</dbReference>
<dbReference type="Proteomes" id="UP001604277">
    <property type="component" value="Unassembled WGS sequence"/>
</dbReference>
<dbReference type="SUPFAM" id="SSF57667">
    <property type="entry name" value="beta-beta-alpha zinc fingers"/>
    <property type="match status" value="2"/>
</dbReference>
<feature type="domain" description="C2H2-type" evidence="3">
    <location>
        <begin position="344"/>
        <end position="366"/>
    </location>
</feature>
<dbReference type="AlphaFoldDB" id="A0ABD1QN36"/>
<keyword evidence="2" id="KW-0812">Transmembrane</keyword>
<dbReference type="PROSITE" id="PS00028">
    <property type="entry name" value="ZINC_FINGER_C2H2_1"/>
    <property type="match status" value="1"/>
</dbReference>
<proteinExistence type="predicted"/>
<dbReference type="InterPro" id="IPR013087">
    <property type="entry name" value="Znf_C2H2_type"/>
</dbReference>
<feature type="region of interest" description="Disordered" evidence="1">
    <location>
        <begin position="275"/>
        <end position="335"/>
    </location>
</feature>
<dbReference type="PANTHER" id="PTHR47487">
    <property type="entry name" value="OS06G0651300 PROTEIN-RELATED"/>
    <property type="match status" value="1"/>
</dbReference>
<gene>
    <name evidence="4" type="ORF">Fot_46435</name>
</gene>
<feature type="compositionally biased region" description="Basic and acidic residues" evidence="1">
    <location>
        <begin position="294"/>
        <end position="305"/>
    </location>
</feature>
<dbReference type="Pfam" id="PF03134">
    <property type="entry name" value="TB2_DP1_HVA22"/>
    <property type="match status" value="1"/>
</dbReference>
<evidence type="ECO:0000256" key="1">
    <source>
        <dbReference type="SAM" id="MobiDB-lite"/>
    </source>
</evidence>
<feature type="transmembrane region" description="Helical" evidence="2">
    <location>
        <begin position="6"/>
        <end position="26"/>
    </location>
</feature>
<accession>A0ABD1QN36</accession>
<dbReference type="EMBL" id="JBFOLJ010000014">
    <property type="protein sequence ID" value="KAL2477421.1"/>
    <property type="molecule type" value="Genomic_DNA"/>
</dbReference>
<sequence length="383" mass="43560">MGFLGFLKFALLCIDYLVWPVFALGYPLCASIRAIETGSKYHMRKLVIYWTLFSLISLFEHAFIKLIEWIPLWSCIKLVAICWLVIPGFNGACDVYQRLMNPCLSVNLRAFISQLCRPNEEQPLTTETLLASMERYIKENDLEAFEKLMASKLKFKELDNVQKDIQQLESREKIDAATTEQLKCEEPEVVQKDINVSEPTEKIALTTEEQIQRADAKIAETILKEEAHGRLPEIPVEKVQREWTCALCQVTTTCENNLNMHLQGSKHKLKCEALKRSKKDMKSRGSSPSTPNKSKHENLGPEKGKIGGKSKQKSEEIGQPSANQFQEQTKRNGAKINQTPRFQCNICNVKMTSEIDLASHLRGSKHSFNIQNMFDANVKGFGS</sequence>
<dbReference type="PANTHER" id="PTHR47487:SF16">
    <property type="entry name" value="C2H2-TYPE DOMAIN-CONTAINING PROTEIN"/>
    <property type="match status" value="1"/>
</dbReference>
<comment type="caution">
    <text evidence="4">The sequence shown here is derived from an EMBL/GenBank/DDBJ whole genome shotgun (WGS) entry which is preliminary data.</text>
</comment>
<evidence type="ECO:0000259" key="3">
    <source>
        <dbReference type="PROSITE" id="PS00028"/>
    </source>
</evidence>
<dbReference type="InterPro" id="IPR004345">
    <property type="entry name" value="TB2_DP1_HVA22"/>
</dbReference>
<dbReference type="SMART" id="SM00451">
    <property type="entry name" value="ZnF_U1"/>
    <property type="match status" value="2"/>
</dbReference>
<dbReference type="InterPro" id="IPR036236">
    <property type="entry name" value="Znf_C2H2_sf"/>
</dbReference>
<name>A0ABD1QN36_9LAMI</name>
<evidence type="ECO:0000256" key="2">
    <source>
        <dbReference type="SAM" id="Phobius"/>
    </source>
</evidence>
<dbReference type="Gene3D" id="3.30.160.60">
    <property type="entry name" value="Classic Zinc Finger"/>
    <property type="match status" value="2"/>
</dbReference>
<keyword evidence="5" id="KW-1185">Reference proteome</keyword>